<dbReference type="Pfam" id="PF16691">
    <property type="entry name" value="DUF5062"/>
    <property type="match status" value="1"/>
</dbReference>
<name>A0A420E6U8_9ALTE</name>
<accession>A0A420E6U8</accession>
<organism evidence="1 2">
    <name type="scientific">Alginatibacterium sediminis</name>
    <dbReference type="NCBI Taxonomy" id="2164068"/>
    <lineage>
        <taxon>Bacteria</taxon>
        <taxon>Pseudomonadati</taxon>
        <taxon>Pseudomonadota</taxon>
        <taxon>Gammaproteobacteria</taxon>
        <taxon>Alteromonadales</taxon>
        <taxon>Alteromonadaceae</taxon>
        <taxon>Alginatibacterium</taxon>
    </lineage>
</organism>
<dbReference type="RefSeq" id="WP_120356083.1">
    <property type="nucleotide sequence ID" value="NZ_RAQO01000009.1"/>
</dbReference>
<gene>
    <name evidence="1" type="ORF">DBZ36_16540</name>
</gene>
<dbReference type="Gene3D" id="1.20.120.1930">
    <property type="entry name" value="Uncharacterised protein PF16691, DUF5062"/>
    <property type="match status" value="1"/>
</dbReference>
<dbReference type="EMBL" id="RAQO01000009">
    <property type="protein sequence ID" value="RKF14272.1"/>
    <property type="molecule type" value="Genomic_DNA"/>
</dbReference>
<evidence type="ECO:0000313" key="1">
    <source>
        <dbReference type="EMBL" id="RKF14272.1"/>
    </source>
</evidence>
<dbReference type="Proteomes" id="UP000286482">
    <property type="component" value="Unassembled WGS sequence"/>
</dbReference>
<dbReference type="AlphaFoldDB" id="A0A420E6U8"/>
<proteinExistence type="predicted"/>
<keyword evidence="2" id="KW-1185">Reference proteome</keyword>
<evidence type="ECO:0000313" key="2">
    <source>
        <dbReference type="Proteomes" id="UP000286482"/>
    </source>
</evidence>
<dbReference type="InterPro" id="IPR038316">
    <property type="entry name" value="DUF5062_sf"/>
</dbReference>
<sequence length="88" mass="10198">MKKFKHEAQLLKKALLVGLSYAKQRGFASLPQGTSEKDKVAVVYQLLSQDKQITPLPQDKINGPEMRHKLVLWLYNQLPEDHELRQED</sequence>
<reference evidence="1 2" key="1">
    <citation type="submission" date="2018-09" db="EMBL/GenBank/DDBJ databases">
        <authorList>
            <person name="Wang Z."/>
        </authorList>
    </citation>
    <scope>NUCLEOTIDE SEQUENCE [LARGE SCALE GENOMIC DNA]</scope>
    <source>
        <strain evidence="1 2">ALS 81</strain>
    </source>
</reference>
<comment type="caution">
    <text evidence="1">The sequence shown here is derived from an EMBL/GenBank/DDBJ whole genome shotgun (WGS) entry which is preliminary data.</text>
</comment>
<dbReference type="InterPro" id="IPR032036">
    <property type="entry name" value="DUF5062"/>
</dbReference>
<protein>
    <submittedName>
        <fullName evidence="1">DUF5062 family protein</fullName>
    </submittedName>
</protein>
<dbReference type="OrthoDB" id="8547747at2"/>